<dbReference type="SUPFAM" id="SSF109854">
    <property type="entry name" value="DinB/YfiT-like putative metalloenzymes"/>
    <property type="match status" value="1"/>
</dbReference>
<gene>
    <name evidence="4" type="ORF">SAMN05216272_11637</name>
</gene>
<organism evidence="4 5">
    <name type="scientific">Pseudomonas panipatensis</name>
    <dbReference type="NCBI Taxonomy" id="428992"/>
    <lineage>
        <taxon>Bacteria</taxon>
        <taxon>Pseudomonadati</taxon>
        <taxon>Pseudomonadota</taxon>
        <taxon>Gammaproteobacteria</taxon>
        <taxon>Pseudomonadales</taxon>
        <taxon>Pseudomonadaceae</taxon>
        <taxon>Pseudomonas</taxon>
    </lineage>
</organism>
<feature type="binding site" evidence="3">
    <location>
        <position position="146"/>
    </location>
    <ligand>
        <name>a divalent metal cation</name>
        <dbReference type="ChEBI" id="CHEBI:60240"/>
    </ligand>
</feature>
<dbReference type="GO" id="GO:0046872">
    <property type="term" value="F:metal ion binding"/>
    <property type="evidence" value="ECO:0007669"/>
    <property type="project" value="UniProtKB-KW"/>
</dbReference>
<evidence type="ECO:0000313" key="5">
    <source>
        <dbReference type="Proteomes" id="UP000199636"/>
    </source>
</evidence>
<proteinExistence type="inferred from homology"/>
<protein>
    <submittedName>
        <fullName evidence="4">Uncharacterized damage-inducible protein DinB (Forms a four-helix bundle)</fullName>
    </submittedName>
</protein>
<dbReference type="RefSeq" id="WP_212633171.1">
    <property type="nucleotide sequence ID" value="NZ_FNDS01000016.1"/>
</dbReference>
<keyword evidence="5" id="KW-1185">Reference proteome</keyword>
<name>A0A1G8MNC8_9PSED</name>
<dbReference type="Proteomes" id="UP000199636">
    <property type="component" value="Unassembled WGS sequence"/>
</dbReference>
<keyword evidence="2 3" id="KW-0479">Metal-binding</keyword>
<evidence type="ECO:0000256" key="2">
    <source>
        <dbReference type="ARBA" id="ARBA00022723"/>
    </source>
</evidence>
<dbReference type="EMBL" id="FNDS01000016">
    <property type="protein sequence ID" value="SDI69402.1"/>
    <property type="molecule type" value="Genomic_DNA"/>
</dbReference>
<dbReference type="AlphaFoldDB" id="A0A1G8MNC8"/>
<dbReference type="InterPro" id="IPR034660">
    <property type="entry name" value="DinB/YfiT-like"/>
</dbReference>
<accession>A0A1G8MNC8</accession>
<evidence type="ECO:0000256" key="3">
    <source>
        <dbReference type="PIRSR" id="PIRSR607837-1"/>
    </source>
</evidence>
<evidence type="ECO:0000256" key="1">
    <source>
        <dbReference type="ARBA" id="ARBA00008635"/>
    </source>
</evidence>
<reference evidence="5" key="1">
    <citation type="submission" date="2016-10" db="EMBL/GenBank/DDBJ databases">
        <authorList>
            <person name="Varghese N."/>
            <person name="Submissions S."/>
        </authorList>
    </citation>
    <scope>NUCLEOTIDE SEQUENCE [LARGE SCALE GENOMIC DNA]</scope>
    <source>
        <strain evidence="5">CCM 7469</strain>
    </source>
</reference>
<feature type="binding site" evidence="3">
    <location>
        <position position="142"/>
    </location>
    <ligand>
        <name>a divalent metal cation</name>
        <dbReference type="ChEBI" id="CHEBI:60240"/>
    </ligand>
</feature>
<dbReference type="Gene3D" id="1.20.120.450">
    <property type="entry name" value="dinb family like domain"/>
    <property type="match status" value="1"/>
</dbReference>
<comment type="similarity">
    <text evidence="1">Belongs to the DinB family.</text>
</comment>
<feature type="binding site" evidence="3">
    <location>
        <position position="57"/>
    </location>
    <ligand>
        <name>a divalent metal cation</name>
        <dbReference type="ChEBI" id="CHEBI:60240"/>
    </ligand>
</feature>
<sequence length="175" mass="20155">MNEVERFISLFNQQVTLSLNVLEQIPGELWTAIPADSDTNYLGQRIKRITIEALVGHLMRAEDYWTKTLSQIQLNEEMAPPVGVAMLEVASAGMPLVNQYRKVLKDTLNRIREFSPEQLTTVFSFIGRKYTVQGFLWAMYAHHSYHFGQADLLLRQQSHLPPEFLELPDRDHLIG</sequence>
<dbReference type="Pfam" id="PF05163">
    <property type="entry name" value="DinB"/>
    <property type="match status" value="1"/>
</dbReference>
<evidence type="ECO:0000313" key="4">
    <source>
        <dbReference type="EMBL" id="SDI69402.1"/>
    </source>
</evidence>
<dbReference type="InterPro" id="IPR007837">
    <property type="entry name" value="DinB"/>
</dbReference>
<dbReference type="STRING" id="428992.SAMN05216272_11637"/>